<protein>
    <submittedName>
        <fullName evidence="3">Exopolysaccharide production repressor protein</fullName>
    </submittedName>
</protein>
<evidence type="ECO:0000256" key="1">
    <source>
        <dbReference type="SAM" id="MobiDB-lite"/>
    </source>
</evidence>
<keyword evidence="4" id="KW-1185">Reference proteome</keyword>
<evidence type="ECO:0000313" key="4">
    <source>
        <dbReference type="Proteomes" id="UP000219167"/>
    </source>
</evidence>
<dbReference type="AlphaFoldDB" id="A0A285U1Q5"/>
<organism evidence="3 4">
    <name type="scientific">Rhizobium subbaraonis</name>
    <dbReference type="NCBI Taxonomy" id="908946"/>
    <lineage>
        <taxon>Bacteria</taxon>
        <taxon>Pseudomonadati</taxon>
        <taxon>Pseudomonadota</taxon>
        <taxon>Alphaproteobacteria</taxon>
        <taxon>Hyphomicrobiales</taxon>
        <taxon>Rhizobiaceae</taxon>
        <taxon>Rhizobium/Agrobacterium group</taxon>
        <taxon>Rhizobium</taxon>
    </lineage>
</organism>
<feature type="transmembrane region" description="Helical" evidence="2">
    <location>
        <begin position="31"/>
        <end position="55"/>
    </location>
</feature>
<evidence type="ECO:0000256" key="2">
    <source>
        <dbReference type="SAM" id="Phobius"/>
    </source>
</evidence>
<dbReference type="Proteomes" id="UP000219167">
    <property type="component" value="Unassembled WGS sequence"/>
</dbReference>
<keyword evidence="2" id="KW-1133">Transmembrane helix</keyword>
<dbReference type="OrthoDB" id="9802759at2"/>
<keyword evidence="2" id="KW-0472">Membrane</keyword>
<dbReference type="EMBL" id="OBQD01000002">
    <property type="protein sequence ID" value="SOC35864.1"/>
    <property type="molecule type" value="Genomic_DNA"/>
</dbReference>
<gene>
    <name evidence="3" type="ORF">SAMN05892877_102195</name>
</gene>
<proteinExistence type="predicted"/>
<keyword evidence="2" id="KW-0812">Transmembrane</keyword>
<reference evidence="3 4" key="1">
    <citation type="submission" date="2017-08" db="EMBL/GenBank/DDBJ databases">
        <authorList>
            <person name="de Groot N.N."/>
        </authorList>
    </citation>
    <scope>NUCLEOTIDE SEQUENCE [LARGE SCALE GENOMIC DNA]</scope>
    <source>
        <strain evidence="3 4">JC85</strain>
    </source>
</reference>
<feature type="compositionally biased region" description="Polar residues" evidence="1">
    <location>
        <begin position="77"/>
        <end position="89"/>
    </location>
</feature>
<dbReference type="Pfam" id="PF11089">
    <property type="entry name" value="SyrA"/>
    <property type="match status" value="1"/>
</dbReference>
<evidence type="ECO:0000313" key="3">
    <source>
        <dbReference type="EMBL" id="SOC35864.1"/>
    </source>
</evidence>
<dbReference type="InterPro" id="IPR024239">
    <property type="entry name" value="SyrA"/>
</dbReference>
<name>A0A285U1Q5_9HYPH</name>
<accession>A0A285U1Q5</accession>
<sequence length="96" mass="10276">MYGPRVFFSMIGALLVFAIATYALGGSLSATLIQTLICAVLLQVGYFAGVLFLVWKEARERRRKTEEAIRAVAAGEPSTSAGLSVSSLNKPGHPNF</sequence>
<feature type="region of interest" description="Disordered" evidence="1">
    <location>
        <begin position="74"/>
        <end position="96"/>
    </location>
</feature>
<feature type="transmembrane region" description="Helical" evidence="2">
    <location>
        <begin position="7"/>
        <end position="25"/>
    </location>
</feature>
<dbReference type="RefSeq" id="WP_097136330.1">
    <property type="nucleotide sequence ID" value="NZ_OBQD01000002.1"/>
</dbReference>